<protein>
    <submittedName>
        <fullName evidence="3">Alternative ribosome rescue aminoacyl-tRNA hydrolase ArfB</fullName>
        <ecNumber evidence="3">3.1.1.29</ecNumber>
    </submittedName>
</protein>
<dbReference type="GO" id="GO:0004045">
    <property type="term" value="F:peptidyl-tRNA hydrolase activity"/>
    <property type="evidence" value="ECO:0007669"/>
    <property type="project" value="UniProtKB-EC"/>
</dbReference>
<evidence type="ECO:0000313" key="4">
    <source>
        <dbReference type="Proteomes" id="UP001594351"/>
    </source>
</evidence>
<sequence>MIFITNSIEINDNDLDLDFIRSPGPGGQKVNKAATAVQLRFDVENATALPDLVRQRLLRLAKNRITAQGILIIEAHRFRSQHRNRQDALDRFVALVRKATEKPRLRRKTNPPPLSKQRRLEKKRRRSQLKRMRRTPAAQDL</sequence>
<reference evidence="3 4" key="1">
    <citation type="submission" date="2024-09" db="EMBL/GenBank/DDBJ databases">
        <title>Laminarin stimulates single cell rates of sulfate reduction while oxygen inhibits transcriptomic activity in coastal marine sediment.</title>
        <authorList>
            <person name="Lindsay M."/>
            <person name="Orcutt B."/>
            <person name="Emerson D."/>
            <person name="Stepanauskas R."/>
            <person name="D'Angelo T."/>
        </authorList>
    </citation>
    <scope>NUCLEOTIDE SEQUENCE [LARGE SCALE GENOMIC DNA]</scope>
    <source>
        <strain evidence="3">SAG AM-311-K15</strain>
    </source>
</reference>
<dbReference type="Gene3D" id="3.30.160.20">
    <property type="match status" value="1"/>
</dbReference>
<dbReference type="Pfam" id="PF00472">
    <property type="entry name" value="RF-1"/>
    <property type="match status" value="1"/>
</dbReference>
<feature type="domain" description="Prokaryotic-type class I peptide chain release factors" evidence="2">
    <location>
        <begin position="7"/>
        <end position="133"/>
    </location>
</feature>
<dbReference type="PANTHER" id="PTHR47814:SF1">
    <property type="entry name" value="PEPTIDYL-TRNA HYDROLASE ARFB"/>
    <property type="match status" value="1"/>
</dbReference>
<proteinExistence type="predicted"/>
<dbReference type="PANTHER" id="PTHR47814">
    <property type="entry name" value="PEPTIDYL-TRNA HYDROLASE ARFB"/>
    <property type="match status" value="1"/>
</dbReference>
<dbReference type="EMBL" id="JBHPBY010000009">
    <property type="protein sequence ID" value="MFC1848860.1"/>
    <property type="molecule type" value="Genomic_DNA"/>
</dbReference>
<comment type="caution">
    <text evidence="3">The sequence shown here is derived from an EMBL/GenBank/DDBJ whole genome shotgun (WGS) entry which is preliminary data.</text>
</comment>
<accession>A0ABV6YRM7</accession>
<gene>
    <name evidence="3" type="primary">arfB</name>
    <name evidence="3" type="ORF">ACFL27_01515</name>
</gene>
<dbReference type="SUPFAM" id="SSF110916">
    <property type="entry name" value="Peptidyl-tRNA hydrolase domain-like"/>
    <property type="match status" value="1"/>
</dbReference>
<feature type="region of interest" description="Disordered" evidence="1">
    <location>
        <begin position="100"/>
        <end position="141"/>
    </location>
</feature>
<evidence type="ECO:0000256" key="1">
    <source>
        <dbReference type="SAM" id="MobiDB-lite"/>
    </source>
</evidence>
<feature type="compositionally biased region" description="Basic residues" evidence="1">
    <location>
        <begin position="116"/>
        <end position="134"/>
    </location>
</feature>
<keyword evidence="3" id="KW-0378">Hydrolase</keyword>
<dbReference type="InterPro" id="IPR000352">
    <property type="entry name" value="Pep_chain_release_fac_I"/>
</dbReference>
<keyword evidence="4" id="KW-1185">Reference proteome</keyword>
<dbReference type="EC" id="3.1.1.29" evidence="3"/>
<evidence type="ECO:0000313" key="3">
    <source>
        <dbReference type="EMBL" id="MFC1848860.1"/>
    </source>
</evidence>
<name>A0ABV6YRM7_UNCC1</name>
<dbReference type="Proteomes" id="UP001594351">
    <property type="component" value="Unassembled WGS sequence"/>
</dbReference>
<dbReference type="NCBIfam" id="NF006718">
    <property type="entry name" value="PRK09256.1"/>
    <property type="match status" value="1"/>
</dbReference>
<evidence type="ECO:0000259" key="2">
    <source>
        <dbReference type="Pfam" id="PF00472"/>
    </source>
</evidence>
<organism evidence="3 4">
    <name type="scientific">candidate division CSSED10-310 bacterium</name>
    <dbReference type="NCBI Taxonomy" id="2855610"/>
    <lineage>
        <taxon>Bacteria</taxon>
        <taxon>Bacteria division CSSED10-310</taxon>
    </lineage>
</organism>